<dbReference type="AlphaFoldDB" id="A0A9W4XPV7"/>
<evidence type="ECO:0000313" key="2">
    <source>
        <dbReference type="EMBL" id="CAI6259209.1"/>
    </source>
</evidence>
<dbReference type="EMBL" id="CAOQHR010000001">
    <property type="protein sequence ID" value="CAI6259209.1"/>
    <property type="molecule type" value="Genomic_DNA"/>
</dbReference>
<evidence type="ECO:0000256" key="1">
    <source>
        <dbReference type="SAM" id="SignalP"/>
    </source>
</evidence>
<keyword evidence="1" id="KW-0732">Signal</keyword>
<proteinExistence type="predicted"/>
<keyword evidence="3" id="KW-1185">Reference proteome</keyword>
<organism evidence="2 3">
    <name type="scientific">Periconia digitata</name>
    <dbReference type="NCBI Taxonomy" id="1303443"/>
    <lineage>
        <taxon>Eukaryota</taxon>
        <taxon>Fungi</taxon>
        <taxon>Dikarya</taxon>
        <taxon>Ascomycota</taxon>
        <taxon>Pezizomycotina</taxon>
        <taxon>Dothideomycetes</taxon>
        <taxon>Pleosporomycetidae</taxon>
        <taxon>Pleosporales</taxon>
        <taxon>Massarineae</taxon>
        <taxon>Periconiaceae</taxon>
        <taxon>Periconia</taxon>
    </lineage>
</organism>
<feature type="chain" id="PRO_5040968151" description="Secreted protein" evidence="1">
    <location>
        <begin position="20"/>
        <end position="74"/>
    </location>
</feature>
<gene>
    <name evidence="2" type="ORF">PDIGIT_LOCUS1277</name>
</gene>
<feature type="signal peptide" evidence="1">
    <location>
        <begin position="1"/>
        <end position="19"/>
    </location>
</feature>
<accession>A0A9W4XPV7</accession>
<reference evidence="2" key="1">
    <citation type="submission" date="2023-01" db="EMBL/GenBank/DDBJ databases">
        <authorList>
            <person name="Van Ghelder C."/>
            <person name="Rancurel C."/>
        </authorList>
    </citation>
    <scope>NUCLEOTIDE SEQUENCE</scope>
    <source>
        <strain evidence="2">CNCM I-4278</strain>
    </source>
</reference>
<sequence>MRSRNIMCTLLVIWSVSMSDRRVCWPYVDMAGSLEASARRSKTTASAIPLAYTSLSGSFGIPSVVASPSTAAAI</sequence>
<protein>
    <recommendedName>
        <fullName evidence="4">Secreted protein</fullName>
    </recommendedName>
</protein>
<name>A0A9W4XPV7_9PLEO</name>
<dbReference type="Proteomes" id="UP001152607">
    <property type="component" value="Unassembled WGS sequence"/>
</dbReference>
<comment type="caution">
    <text evidence="2">The sequence shown here is derived from an EMBL/GenBank/DDBJ whole genome shotgun (WGS) entry which is preliminary data.</text>
</comment>
<dbReference type="OrthoDB" id="2890403at2759"/>
<evidence type="ECO:0008006" key="4">
    <source>
        <dbReference type="Google" id="ProtNLM"/>
    </source>
</evidence>
<evidence type="ECO:0000313" key="3">
    <source>
        <dbReference type="Proteomes" id="UP001152607"/>
    </source>
</evidence>